<proteinExistence type="inferred from homology"/>
<comment type="similarity">
    <text evidence="1">Belongs to the heat shock protein 70 family.</text>
</comment>
<evidence type="ECO:0000256" key="2">
    <source>
        <dbReference type="ARBA" id="ARBA00022741"/>
    </source>
</evidence>
<accession>A0A2A2LB06</accession>
<keyword evidence="5" id="KW-1185">Reference proteome</keyword>
<evidence type="ECO:0000313" key="5">
    <source>
        <dbReference type="Proteomes" id="UP000218231"/>
    </source>
</evidence>
<dbReference type="EMBL" id="LIAE01006971">
    <property type="protein sequence ID" value="PAV83288.1"/>
    <property type="molecule type" value="Genomic_DNA"/>
</dbReference>
<dbReference type="PANTHER" id="PTHR19375">
    <property type="entry name" value="HEAT SHOCK PROTEIN 70KDA"/>
    <property type="match status" value="1"/>
</dbReference>
<keyword evidence="3" id="KW-0067">ATP-binding</keyword>
<dbReference type="AlphaFoldDB" id="A0A2A2LB06"/>
<dbReference type="PROSITE" id="PS00297">
    <property type="entry name" value="HSP70_1"/>
    <property type="match status" value="1"/>
</dbReference>
<dbReference type="InterPro" id="IPR043129">
    <property type="entry name" value="ATPase_NBD"/>
</dbReference>
<dbReference type="Gene3D" id="3.90.640.10">
    <property type="entry name" value="Actin, Chain A, domain 4"/>
    <property type="match status" value="1"/>
</dbReference>
<dbReference type="GO" id="GO:0140662">
    <property type="term" value="F:ATP-dependent protein folding chaperone"/>
    <property type="evidence" value="ECO:0007669"/>
    <property type="project" value="InterPro"/>
</dbReference>
<evidence type="ECO:0000313" key="4">
    <source>
        <dbReference type="EMBL" id="PAV83288.1"/>
    </source>
</evidence>
<gene>
    <name evidence="4" type="ORF">WR25_11669</name>
</gene>
<comment type="caution">
    <text evidence="4">The sequence shown here is derived from an EMBL/GenBank/DDBJ whole genome shotgun (WGS) entry which is preliminary data.</text>
</comment>
<dbReference type="FunFam" id="3.30.420.40:FF:000028">
    <property type="entry name" value="heat shock 70 kDa protein-like"/>
    <property type="match status" value="1"/>
</dbReference>
<organism evidence="4 5">
    <name type="scientific">Diploscapter pachys</name>
    <dbReference type="NCBI Taxonomy" id="2018661"/>
    <lineage>
        <taxon>Eukaryota</taxon>
        <taxon>Metazoa</taxon>
        <taxon>Ecdysozoa</taxon>
        <taxon>Nematoda</taxon>
        <taxon>Chromadorea</taxon>
        <taxon>Rhabditida</taxon>
        <taxon>Rhabditina</taxon>
        <taxon>Rhabditomorpha</taxon>
        <taxon>Rhabditoidea</taxon>
        <taxon>Rhabditidae</taxon>
        <taxon>Diploscapter</taxon>
    </lineage>
</organism>
<reference evidence="4 5" key="1">
    <citation type="journal article" date="2017" name="Curr. Biol.">
        <title>Genome architecture and evolution of a unichromosomal asexual nematode.</title>
        <authorList>
            <person name="Fradin H."/>
            <person name="Zegar C."/>
            <person name="Gutwein M."/>
            <person name="Lucas J."/>
            <person name="Kovtun M."/>
            <person name="Corcoran D."/>
            <person name="Baugh L.R."/>
            <person name="Kiontke K."/>
            <person name="Gunsalus K."/>
            <person name="Fitch D.H."/>
            <person name="Piano F."/>
        </authorList>
    </citation>
    <scope>NUCLEOTIDE SEQUENCE [LARGE SCALE GENOMIC DNA]</scope>
    <source>
        <strain evidence="4">PF1309</strain>
    </source>
</reference>
<dbReference type="Proteomes" id="UP000218231">
    <property type="component" value="Unassembled WGS sequence"/>
</dbReference>
<dbReference type="STRING" id="2018661.A0A2A2LB06"/>
<dbReference type="Gene3D" id="3.30.420.40">
    <property type="match status" value="3"/>
</dbReference>
<name>A0A2A2LB06_9BILA</name>
<dbReference type="SUPFAM" id="SSF53067">
    <property type="entry name" value="Actin-like ATPase domain"/>
    <property type="match status" value="2"/>
</dbReference>
<evidence type="ECO:0000256" key="1">
    <source>
        <dbReference type="ARBA" id="ARBA00007381"/>
    </source>
</evidence>
<protein>
    <submittedName>
        <fullName evidence="4">Uncharacterized protein</fullName>
    </submittedName>
</protein>
<evidence type="ECO:0000256" key="3">
    <source>
        <dbReference type="ARBA" id="ARBA00022840"/>
    </source>
</evidence>
<keyword evidence="2" id="KW-0547">Nucleotide-binding</keyword>
<dbReference type="InterPro" id="IPR018181">
    <property type="entry name" value="Heat_shock_70_CS"/>
</dbReference>
<dbReference type="GO" id="GO:0005524">
    <property type="term" value="F:ATP binding"/>
    <property type="evidence" value="ECO:0007669"/>
    <property type="project" value="UniProtKB-KW"/>
</dbReference>
<dbReference type="GO" id="GO:0006950">
    <property type="term" value="P:response to stress"/>
    <property type="evidence" value="ECO:0007669"/>
    <property type="project" value="UniProtKB-ARBA"/>
</dbReference>
<dbReference type="PRINTS" id="PR00301">
    <property type="entry name" value="HEATSHOCK70"/>
</dbReference>
<sequence length="402" mass="43792">MNYGVGIDLGTTRCCVAIQDNNGLIQTVPNDIGKNTTPSCVFFSGDNVQVGESALSAPRVGKNLIYDAKRIIGRQYEDAAVNKNRRLWSFDVVRETRPPDDSFGGGDDIKNAVITHPAYFDTKQRLGTEKAAKLAGFAHVKLISEPTAAAIAFGIKTGHENKTILIYDLGGGTFDVSIGKIVNEQLDILAVHGLSHLGGEDFDTAIVDDFTRSFEEAHGVSFPIEGPTQIRRLRNEARGVKETMSRVMSPQTIEMSVTISGKSYQHTYKIDRKRFNELCNNYFESTMGVVDETLAKAELNISQINDVLMVGGSARIPRIKELVGAKFPKANIMNNINPDEAVAIGAAVLASQTDPKKPLPEEPLSFNNDIPNIDDRHTYVASHANLNMAGTLSTPSNAEPTR</sequence>
<dbReference type="InterPro" id="IPR013126">
    <property type="entry name" value="Hsp_70_fam"/>
</dbReference>
<dbReference type="Pfam" id="PF00012">
    <property type="entry name" value="HSP70"/>
    <property type="match status" value="2"/>
</dbReference>
<dbReference type="OrthoDB" id="2401965at2759"/>